<comment type="similarity">
    <text evidence="1">Belongs to the NusB family.</text>
</comment>
<accession>A0ABY5TYK4</accession>
<dbReference type="PANTHER" id="PTHR11078">
    <property type="entry name" value="N UTILIZATION SUBSTANCE PROTEIN B-RELATED"/>
    <property type="match status" value="1"/>
</dbReference>
<evidence type="ECO:0000259" key="6">
    <source>
        <dbReference type="Pfam" id="PF01029"/>
    </source>
</evidence>
<dbReference type="Proteomes" id="UP001059819">
    <property type="component" value="Chromosome"/>
</dbReference>
<organism evidence="7 8">
    <name type="scientific">Mycoplasma cottewii</name>
    <dbReference type="NCBI Taxonomy" id="51364"/>
    <lineage>
        <taxon>Bacteria</taxon>
        <taxon>Bacillati</taxon>
        <taxon>Mycoplasmatota</taxon>
        <taxon>Mollicutes</taxon>
        <taxon>Mycoplasmataceae</taxon>
        <taxon>Mycoplasma</taxon>
    </lineage>
</organism>
<keyword evidence="5" id="KW-0804">Transcription</keyword>
<evidence type="ECO:0000256" key="3">
    <source>
        <dbReference type="ARBA" id="ARBA00022884"/>
    </source>
</evidence>
<gene>
    <name evidence="7" type="primary">nusB</name>
    <name evidence="7" type="ORF">NX779_01400</name>
</gene>
<keyword evidence="4" id="KW-0805">Transcription regulation</keyword>
<dbReference type="EMBL" id="CP103424">
    <property type="protein sequence ID" value="UWD35275.1"/>
    <property type="molecule type" value="Genomic_DNA"/>
</dbReference>
<dbReference type="InterPro" id="IPR035926">
    <property type="entry name" value="NusB-like_sf"/>
</dbReference>
<dbReference type="InterPro" id="IPR006027">
    <property type="entry name" value="NusB_RsmB_TIM44"/>
</dbReference>
<dbReference type="PANTHER" id="PTHR11078:SF3">
    <property type="entry name" value="ANTITERMINATION NUSB DOMAIN-CONTAINING PROTEIN"/>
    <property type="match status" value="1"/>
</dbReference>
<proteinExistence type="inferred from homology"/>
<dbReference type="Gene3D" id="1.10.940.10">
    <property type="entry name" value="NusB-like"/>
    <property type="match status" value="1"/>
</dbReference>
<dbReference type="RefSeq" id="WP_259430422.1">
    <property type="nucleotide sequence ID" value="NZ_CP103424.1"/>
</dbReference>
<evidence type="ECO:0000313" key="8">
    <source>
        <dbReference type="Proteomes" id="UP001059819"/>
    </source>
</evidence>
<dbReference type="NCBIfam" id="TIGR01951">
    <property type="entry name" value="nusB"/>
    <property type="match status" value="1"/>
</dbReference>
<dbReference type="SUPFAM" id="SSF48013">
    <property type="entry name" value="NusB-like"/>
    <property type="match status" value="1"/>
</dbReference>
<evidence type="ECO:0000313" key="7">
    <source>
        <dbReference type="EMBL" id="UWD35275.1"/>
    </source>
</evidence>
<evidence type="ECO:0000256" key="1">
    <source>
        <dbReference type="ARBA" id="ARBA00005952"/>
    </source>
</evidence>
<evidence type="ECO:0000256" key="5">
    <source>
        <dbReference type="ARBA" id="ARBA00023163"/>
    </source>
</evidence>
<evidence type="ECO:0000256" key="4">
    <source>
        <dbReference type="ARBA" id="ARBA00023015"/>
    </source>
</evidence>
<dbReference type="Pfam" id="PF01029">
    <property type="entry name" value="NusB"/>
    <property type="match status" value="1"/>
</dbReference>
<dbReference type="InterPro" id="IPR011605">
    <property type="entry name" value="NusB_fam"/>
</dbReference>
<evidence type="ECO:0000256" key="2">
    <source>
        <dbReference type="ARBA" id="ARBA00022814"/>
    </source>
</evidence>
<name>A0ABY5TYK4_9MOLU</name>
<reference evidence="7" key="1">
    <citation type="submission" date="2022-08" db="EMBL/GenBank/DDBJ databases">
        <title>Complete genome sequence of Mycoplasma cottewii type strain VIS.</title>
        <authorList>
            <person name="Spergser J."/>
        </authorList>
    </citation>
    <scope>NUCLEOTIDE SEQUENCE</scope>
    <source>
        <strain evidence="7">VIS</strain>
    </source>
</reference>
<keyword evidence="3" id="KW-0694">RNA-binding</keyword>
<feature type="domain" description="NusB/RsmB/TIM44" evidence="6">
    <location>
        <begin position="9"/>
        <end position="131"/>
    </location>
</feature>
<sequence length="133" mass="15543">MTSKISATAKRKILIQAFYKYQLLDANLNYIKQDILDDAQDIKDQEVYNEIEKIATNTDDIIESIKPHLSTKWKWERIPSVIRSILIVGVHEIKYTDTPKAVTINEMVEYTKSYVPDFDFKFVNAILDKIEEN</sequence>
<keyword evidence="2" id="KW-0889">Transcription antitermination</keyword>
<keyword evidence="8" id="KW-1185">Reference proteome</keyword>
<protein>
    <submittedName>
        <fullName evidence="7">Transcription antitermination factor NusB</fullName>
    </submittedName>
</protein>